<dbReference type="FunFam" id="3.40.50.970:FF:000001">
    <property type="entry name" value="Pyruvate dehydrogenase E1 beta subunit"/>
    <property type="match status" value="1"/>
</dbReference>
<evidence type="ECO:0000256" key="3">
    <source>
        <dbReference type="ARBA" id="ARBA00023002"/>
    </source>
</evidence>
<evidence type="ECO:0000313" key="6">
    <source>
        <dbReference type="EMBL" id="AMY12651.1"/>
    </source>
</evidence>
<protein>
    <submittedName>
        <fullName evidence="6">2-oxoisovalerate dehydrogenase subunit beta</fullName>
        <ecNumber evidence="6">1.2.4.4</ecNumber>
    </submittedName>
</protein>
<keyword evidence="4" id="KW-0786">Thiamine pyrophosphate</keyword>
<dbReference type="CDD" id="cd07036">
    <property type="entry name" value="TPP_PYR_E1-PDHc-beta_like"/>
    <property type="match status" value="1"/>
</dbReference>
<dbReference type="InterPro" id="IPR033248">
    <property type="entry name" value="Transketolase_C"/>
</dbReference>
<dbReference type="Proteomes" id="UP000076079">
    <property type="component" value="Chromosome"/>
</dbReference>
<dbReference type="SMART" id="SM00861">
    <property type="entry name" value="Transket_pyr"/>
    <property type="match status" value="1"/>
</dbReference>
<dbReference type="InterPro" id="IPR009014">
    <property type="entry name" value="Transketo_C/PFOR_II"/>
</dbReference>
<accession>A0A143PWA0</accession>
<dbReference type="EC" id="1.2.4.4" evidence="6"/>
<dbReference type="Gene3D" id="3.40.50.970">
    <property type="match status" value="2"/>
</dbReference>
<reference evidence="7" key="2">
    <citation type="submission" date="2016-04" db="EMBL/GenBank/DDBJ databases">
        <title>First Complete Genome Sequence of a Subdivision 6 Acidobacterium.</title>
        <authorList>
            <person name="Huang S."/>
            <person name="Vieira S."/>
            <person name="Bunk B."/>
            <person name="Riedel T."/>
            <person name="Sproeer C."/>
            <person name="Overmann J."/>
        </authorList>
    </citation>
    <scope>NUCLEOTIDE SEQUENCE [LARGE SCALE GENOMIC DNA]</scope>
    <source>
        <strain evidence="7">DSM 100886 HEG_-6_39</strain>
    </source>
</reference>
<name>A0A143PWA0_LUTPR</name>
<dbReference type="CDD" id="cd02000">
    <property type="entry name" value="TPP_E1_PDC_ADC_BCADC"/>
    <property type="match status" value="1"/>
</dbReference>
<evidence type="ECO:0000256" key="2">
    <source>
        <dbReference type="ARBA" id="ARBA00003906"/>
    </source>
</evidence>
<dbReference type="Pfam" id="PF02779">
    <property type="entry name" value="Transket_pyr"/>
    <property type="match status" value="1"/>
</dbReference>
<reference evidence="6 7" key="1">
    <citation type="journal article" date="2016" name="Genome Announc.">
        <title>First Complete Genome Sequence of a Subdivision 6 Acidobacterium Strain.</title>
        <authorList>
            <person name="Huang S."/>
            <person name="Vieira S."/>
            <person name="Bunk B."/>
            <person name="Riedel T."/>
            <person name="Sproer C."/>
            <person name="Overmann J."/>
        </authorList>
    </citation>
    <scope>NUCLEOTIDE SEQUENCE [LARGE SCALE GENOMIC DNA]</scope>
    <source>
        <strain evidence="7">DSM 100886 HEG_-6_39</strain>
    </source>
</reference>
<proteinExistence type="predicted"/>
<sequence length="708" mass="77374">MKTVAEHPVSSTLAASGVASREVLLRAYRLMALSRRLDDKEIQLKNQSQIFFQISGAGHEAILVAAGLALRPGIDWAYPYYRDRAFCLALGVTPLDMLLQGVGAKDDPSSGGRQMPSHWGHTRWNIVSGSSPTGTQCLQAIGCAEATRLLTELPRLPDAERPAPDAVTYVSVGEGTTSEGEFWESLNTASNGRLPLVYLIEDNGYAISVPVEVQTPGGDISRLVETFPHLKIFRVDGTDLVASLDVMQEAVAYARSGEGPAFVHAKVVRPYSHSLSDDERLYKTADERAREAARDPIKRAADYLLAEGLATREELDTLHAEVEREVNVATDIALAAEKPARDTAALYVYSPDVDVTADTWRAEPLVEGKPDTMVSAINRTLRDEMAANPRIVVFGEDVADVSRERALAECSGKGGVFKVTHGLQREFGGQRVFNSPLAEANIVGRATGMATRGLKPVVEIQFFDYIWPAFMQIRDELTMLRYRSNNTFTAPLVIRTPIGGYLRGGAPYHSQSGESIFAHCPGIHVVFPSNAVDAAGLLRTAIRCDDPVLFLEHKHLYRQTYNKGIYPGPDYTIPFGRAAVRREGTDLTVVTWGALVQRSLLAAQQAEKDGLSVRVIDLRTIAPCDWDTIGTAVRETNRIVVAHEDTLTAGFGAEISAYVAEHFFDHLDAPVLRVAAMDTPVAYCPDLEEEILPQSSDVLAAIRKLASY</sequence>
<keyword evidence="3 6" id="KW-0560">Oxidoreductase</keyword>
<comment type="function">
    <text evidence="2">E1 component of the 2-oxoglutarate dehydrogenase (OGDH) complex which catalyzes the decarboxylation of 2-oxoglutarate, the first step in the conversion of 2-oxoglutarate to succinyl-CoA and CO(2).</text>
</comment>
<dbReference type="RefSeq" id="WP_110174091.1">
    <property type="nucleotide sequence ID" value="NZ_CP015136.1"/>
</dbReference>
<dbReference type="EMBL" id="CP015136">
    <property type="protein sequence ID" value="AMY12651.1"/>
    <property type="molecule type" value="Genomic_DNA"/>
</dbReference>
<dbReference type="Pfam" id="PF00676">
    <property type="entry name" value="E1_dh"/>
    <property type="match status" value="1"/>
</dbReference>
<comment type="cofactor">
    <cofactor evidence="1">
        <name>thiamine diphosphate</name>
        <dbReference type="ChEBI" id="CHEBI:58937"/>
    </cofactor>
</comment>
<evidence type="ECO:0000259" key="5">
    <source>
        <dbReference type="SMART" id="SM00861"/>
    </source>
</evidence>
<evidence type="ECO:0000256" key="4">
    <source>
        <dbReference type="ARBA" id="ARBA00023052"/>
    </source>
</evidence>
<dbReference type="SUPFAM" id="SSF52518">
    <property type="entry name" value="Thiamin diphosphate-binding fold (THDP-binding)"/>
    <property type="match status" value="2"/>
</dbReference>
<evidence type="ECO:0000313" key="7">
    <source>
        <dbReference type="Proteomes" id="UP000076079"/>
    </source>
</evidence>
<organism evidence="6 7">
    <name type="scientific">Luteitalea pratensis</name>
    <dbReference type="NCBI Taxonomy" id="1855912"/>
    <lineage>
        <taxon>Bacteria</taxon>
        <taxon>Pseudomonadati</taxon>
        <taxon>Acidobacteriota</taxon>
        <taxon>Vicinamibacteria</taxon>
        <taxon>Vicinamibacterales</taxon>
        <taxon>Vicinamibacteraceae</taxon>
        <taxon>Luteitalea</taxon>
    </lineage>
</organism>
<evidence type="ECO:0000256" key="1">
    <source>
        <dbReference type="ARBA" id="ARBA00001964"/>
    </source>
</evidence>
<dbReference type="GO" id="GO:0003863">
    <property type="term" value="F:branched-chain 2-oxo acid dehydrogenase activity"/>
    <property type="evidence" value="ECO:0007669"/>
    <property type="project" value="UniProtKB-EC"/>
</dbReference>
<feature type="domain" description="Transketolase-like pyrimidine-binding" evidence="5">
    <location>
        <begin position="371"/>
        <end position="559"/>
    </location>
</feature>
<dbReference type="KEGG" id="abac:LuPra_05932"/>
<dbReference type="InterPro" id="IPR005475">
    <property type="entry name" value="Transketolase-like_Pyr-bd"/>
</dbReference>
<dbReference type="InterPro" id="IPR029061">
    <property type="entry name" value="THDP-binding"/>
</dbReference>
<dbReference type="InterPro" id="IPR001017">
    <property type="entry name" value="DH_E1"/>
</dbReference>
<dbReference type="STRING" id="1855912.LuPra_05932"/>
<dbReference type="FunFam" id="3.40.50.920:FF:000001">
    <property type="entry name" value="Pyruvate dehydrogenase E1 beta subunit"/>
    <property type="match status" value="1"/>
</dbReference>
<dbReference type="PATRIC" id="fig|1813736.3.peg.6234"/>
<gene>
    <name evidence="6" type="primary">bfmBAB</name>
    <name evidence="6" type="ORF">LuPra_05932</name>
</gene>
<dbReference type="SUPFAM" id="SSF52922">
    <property type="entry name" value="TK C-terminal domain-like"/>
    <property type="match status" value="1"/>
</dbReference>
<dbReference type="PANTHER" id="PTHR43257">
    <property type="entry name" value="PYRUVATE DEHYDROGENASE E1 COMPONENT BETA SUBUNIT"/>
    <property type="match status" value="1"/>
</dbReference>
<dbReference type="OrthoDB" id="9771835at2"/>
<dbReference type="Pfam" id="PF02780">
    <property type="entry name" value="Transketolase_C"/>
    <property type="match status" value="1"/>
</dbReference>
<dbReference type="PANTHER" id="PTHR43257:SF2">
    <property type="entry name" value="PYRUVATE DEHYDROGENASE E1 COMPONENT SUBUNIT BETA"/>
    <property type="match status" value="1"/>
</dbReference>
<keyword evidence="7" id="KW-1185">Reference proteome</keyword>
<dbReference type="AlphaFoldDB" id="A0A143PWA0"/>
<dbReference type="Gene3D" id="3.40.50.920">
    <property type="match status" value="1"/>
</dbReference>